<evidence type="ECO:0000256" key="5">
    <source>
        <dbReference type="ARBA" id="ARBA00022801"/>
    </source>
</evidence>
<evidence type="ECO:0000256" key="1">
    <source>
        <dbReference type="ARBA" id="ARBA00022553"/>
    </source>
</evidence>
<keyword evidence="3" id="KW-0540">Nuclease</keyword>
<organism evidence="6 7">
    <name type="scientific">Methylomonas methanica</name>
    <dbReference type="NCBI Taxonomy" id="421"/>
    <lineage>
        <taxon>Bacteria</taxon>
        <taxon>Pseudomonadati</taxon>
        <taxon>Pseudomonadota</taxon>
        <taxon>Gammaproteobacteria</taxon>
        <taxon>Methylococcales</taxon>
        <taxon>Methylococcaceae</taxon>
        <taxon>Methylomonas</taxon>
    </lineage>
</organism>
<dbReference type="PANTHER" id="PTHR34139">
    <property type="entry name" value="UPF0331 PROTEIN MJ0127"/>
    <property type="match status" value="1"/>
</dbReference>
<comment type="caution">
    <text evidence="6">The sequence shown here is derived from an EMBL/GenBank/DDBJ whole genome shotgun (WGS) entry which is preliminary data.</text>
</comment>
<keyword evidence="2" id="KW-1277">Toxin-antitoxin system</keyword>
<dbReference type="GO" id="GO:0016787">
    <property type="term" value="F:hydrolase activity"/>
    <property type="evidence" value="ECO:0007669"/>
    <property type="project" value="UniProtKB-KW"/>
</dbReference>
<evidence type="ECO:0000256" key="3">
    <source>
        <dbReference type="ARBA" id="ARBA00022722"/>
    </source>
</evidence>
<evidence type="ECO:0000313" key="7">
    <source>
        <dbReference type="Proteomes" id="UP000077763"/>
    </source>
</evidence>
<dbReference type="GO" id="GO:0000166">
    <property type="term" value="F:nucleotide binding"/>
    <property type="evidence" value="ECO:0007669"/>
    <property type="project" value="UniProtKB-KW"/>
</dbReference>
<reference evidence="6 7" key="1">
    <citation type="submission" date="2016-03" db="EMBL/GenBank/DDBJ databases">
        <authorList>
            <person name="Ploux O."/>
        </authorList>
    </citation>
    <scope>NUCLEOTIDE SEQUENCE [LARGE SCALE GENOMIC DNA]</scope>
    <source>
        <strain evidence="6 7">R-45371</strain>
    </source>
</reference>
<protein>
    <recommendedName>
        <fullName evidence="8">DUF86 domain-containing protein</fullName>
    </recommendedName>
</protein>
<dbReference type="Pfam" id="PF01934">
    <property type="entry name" value="HepT-like"/>
    <property type="match status" value="1"/>
</dbReference>
<dbReference type="PANTHER" id="PTHR34139:SF1">
    <property type="entry name" value="RNASE MJ1380-RELATED"/>
    <property type="match status" value="1"/>
</dbReference>
<sequence length="116" mass="13134">MQRDARAFLWDAHAAAEAILEFVTGKTYADYANDRLLRSAVERQFEIIGEALNQLCKLEPHWAQRIPDVPQIVAFRNLLIHGYASVNDMTVWHTIEASLPNLYDTIARLLDEAGAP</sequence>
<evidence type="ECO:0000256" key="2">
    <source>
        <dbReference type="ARBA" id="ARBA00022649"/>
    </source>
</evidence>
<dbReference type="RefSeq" id="WP_064038198.1">
    <property type="nucleotide sequence ID" value="NZ_LUUH01000083.1"/>
</dbReference>
<dbReference type="InterPro" id="IPR008201">
    <property type="entry name" value="HepT-like"/>
</dbReference>
<dbReference type="InterPro" id="IPR051813">
    <property type="entry name" value="HepT_RNase_toxin"/>
</dbReference>
<dbReference type="Proteomes" id="UP000077763">
    <property type="component" value="Unassembled WGS sequence"/>
</dbReference>
<evidence type="ECO:0008006" key="8">
    <source>
        <dbReference type="Google" id="ProtNLM"/>
    </source>
</evidence>
<keyword evidence="1" id="KW-0597">Phosphoprotein</keyword>
<dbReference type="AlphaFoldDB" id="A0A177M1S2"/>
<proteinExistence type="predicted"/>
<accession>A0A177M1S2</accession>
<dbReference type="EMBL" id="LUUH01000083">
    <property type="protein sequence ID" value="OAH99202.1"/>
    <property type="molecule type" value="Genomic_DNA"/>
</dbReference>
<name>A0A177M1S2_METMH</name>
<gene>
    <name evidence="6" type="ORF">A1353_21060</name>
</gene>
<dbReference type="GO" id="GO:0110001">
    <property type="term" value="C:toxin-antitoxin complex"/>
    <property type="evidence" value="ECO:0007669"/>
    <property type="project" value="InterPro"/>
</dbReference>
<evidence type="ECO:0000256" key="4">
    <source>
        <dbReference type="ARBA" id="ARBA00022741"/>
    </source>
</evidence>
<evidence type="ECO:0000313" key="6">
    <source>
        <dbReference type="EMBL" id="OAH99202.1"/>
    </source>
</evidence>
<dbReference type="GO" id="GO:0004540">
    <property type="term" value="F:RNA nuclease activity"/>
    <property type="evidence" value="ECO:0007669"/>
    <property type="project" value="InterPro"/>
</dbReference>
<keyword evidence="5" id="KW-0378">Hydrolase</keyword>
<keyword evidence="4" id="KW-0547">Nucleotide-binding</keyword>